<gene>
    <name evidence="1" type="ORF">COO91_00954</name>
</gene>
<evidence type="ECO:0000313" key="2">
    <source>
        <dbReference type="Proteomes" id="UP000232003"/>
    </source>
</evidence>
<dbReference type="AlphaFoldDB" id="A0A2K8SIE4"/>
<protein>
    <submittedName>
        <fullName evidence="1">IS4 transposase</fullName>
    </submittedName>
</protein>
<name>A0A2K8SIE4_9NOSO</name>
<proteinExistence type="predicted"/>
<organism evidence="1 2">
    <name type="scientific">Nostoc flagelliforme CCNUN1</name>
    <dbReference type="NCBI Taxonomy" id="2038116"/>
    <lineage>
        <taxon>Bacteria</taxon>
        <taxon>Bacillati</taxon>
        <taxon>Cyanobacteriota</taxon>
        <taxon>Cyanophyceae</taxon>
        <taxon>Nostocales</taxon>
        <taxon>Nostocaceae</taxon>
        <taxon>Nostoc</taxon>
    </lineage>
</organism>
<keyword evidence="2" id="KW-1185">Reference proteome</keyword>
<dbReference type="Proteomes" id="UP000232003">
    <property type="component" value="Chromosome"/>
</dbReference>
<accession>A0A2K8SIE4</accession>
<dbReference type="EMBL" id="CP024785">
    <property type="protein sequence ID" value="AUB35100.1"/>
    <property type="molecule type" value="Genomic_DNA"/>
</dbReference>
<sequence>MSDNANKRPIPESIQSNFTKFSKIWIIDSSTLEALFCKLKSLEDVPTGQLAGKMAGEL</sequence>
<evidence type="ECO:0000313" key="1">
    <source>
        <dbReference type="EMBL" id="AUB35100.1"/>
    </source>
</evidence>
<dbReference type="KEGG" id="nfl:COO91_00954"/>
<reference evidence="1 2" key="1">
    <citation type="submission" date="2017-11" db="EMBL/GenBank/DDBJ databases">
        <title>Complete genome of a free-living desiccation-tolerant cyanobacterium and its photosynthetic adaptation to extreme terrestrial habitat.</title>
        <authorList>
            <person name="Shang J."/>
        </authorList>
    </citation>
    <scope>NUCLEOTIDE SEQUENCE [LARGE SCALE GENOMIC DNA]</scope>
    <source>
        <strain evidence="1 2">CCNUN1</strain>
    </source>
</reference>